<gene>
    <name evidence="2" type="ORF">GLAREA_04675</name>
</gene>
<feature type="compositionally biased region" description="Low complexity" evidence="1">
    <location>
        <begin position="69"/>
        <end position="95"/>
    </location>
</feature>
<dbReference type="EMBL" id="KE145369">
    <property type="protein sequence ID" value="EPE27884.1"/>
    <property type="molecule type" value="Genomic_DNA"/>
</dbReference>
<sequence>MTIQTAAQLQTWSNAEITADKMQDFEQHVTQMLGPRLINHSARSLQSSTAQAIFEAGSSSSAQPIFEADSSSPAQPVSQVDSSSPAQPVSQVVSSGPPPGVINITLTILPGCSITIYQG</sequence>
<reference evidence="2 3" key="1">
    <citation type="journal article" date="2013" name="BMC Genomics">
        <title>Genomics-driven discovery of the pneumocandin biosynthetic gene cluster in the fungus Glarea lozoyensis.</title>
        <authorList>
            <person name="Chen L."/>
            <person name="Yue Q."/>
            <person name="Zhang X."/>
            <person name="Xiang M."/>
            <person name="Wang C."/>
            <person name="Li S."/>
            <person name="Che Y."/>
            <person name="Ortiz-Lopez F.J."/>
            <person name="Bills G.F."/>
            <person name="Liu X."/>
            <person name="An Z."/>
        </authorList>
    </citation>
    <scope>NUCLEOTIDE SEQUENCE [LARGE SCALE GENOMIC DNA]</scope>
    <source>
        <strain evidence="3">ATCC 20868 / MF5171</strain>
    </source>
</reference>
<name>S3CS44_GLAL2</name>
<dbReference type="RefSeq" id="XP_008085243.1">
    <property type="nucleotide sequence ID" value="XM_008087052.1"/>
</dbReference>
<feature type="region of interest" description="Disordered" evidence="1">
    <location>
        <begin position="63"/>
        <end position="98"/>
    </location>
</feature>
<accession>S3CS44</accession>
<protein>
    <submittedName>
        <fullName evidence="2">Uncharacterized protein</fullName>
    </submittedName>
</protein>
<evidence type="ECO:0000313" key="2">
    <source>
        <dbReference type="EMBL" id="EPE27884.1"/>
    </source>
</evidence>
<organism evidence="2 3">
    <name type="scientific">Glarea lozoyensis (strain ATCC 20868 / MF5171)</name>
    <dbReference type="NCBI Taxonomy" id="1116229"/>
    <lineage>
        <taxon>Eukaryota</taxon>
        <taxon>Fungi</taxon>
        <taxon>Dikarya</taxon>
        <taxon>Ascomycota</taxon>
        <taxon>Pezizomycotina</taxon>
        <taxon>Leotiomycetes</taxon>
        <taxon>Helotiales</taxon>
        <taxon>Helotiaceae</taxon>
        <taxon>Glarea</taxon>
    </lineage>
</organism>
<dbReference type="HOGENOM" id="CLU_2061713_0_0_1"/>
<dbReference type="Proteomes" id="UP000016922">
    <property type="component" value="Unassembled WGS sequence"/>
</dbReference>
<keyword evidence="3" id="KW-1185">Reference proteome</keyword>
<dbReference type="AlphaFoldDB" id="S3CS44"/>
<evidence type="ECO:0000256" key="1">
    <source>
        <dbReference type="SAM" id="MobiDB-lite"/>
    </source>
</evidence>
<proteinExistence type="predicted"/>
<dbReference type="GeneID" id="19463730"/>
<evidence type="ECO:0000313" key="3">
    <source>
        <dbReference type="Proteomes" id="UP000016922"/>
    </source>
</evidence>
<dbReference type="KEGG" id="glz:GLAREA_04675"/>